<dbReference type="GeneID" id="19461729"/>
<keyword evidence="6" id="KW-0865">Zymogen</keyword>
<dbReference type="EMBL" id="KE145370">
    <property type="protein sequence ID" value="EPE26759.1"/>
    <property type="molecule type" value="Genomic_DNA"/>
</dbReference>
<dbReference type="OrthoDB" id="771136at2759"/>
<dbReference type="OMA" id="FVDWTWI"/>
<dbReference type="RefSeq" id="XP_008085949.1">
    <property type="nucleotide sequence ID" value="XM_008087758.1"/>
</dbReference>
<dbReference type="InterPro" id="IPR034164">
    <property type="entry name" value="Pepsin-like_dom"/>
</dbReference>
<keyword evidence="2 10" id="KW-0645">Protease</keyword>
<evidence type="ECO:0000256" key="2">
    <source>
        <dbReference type="ARBA" id="ARBA00022670"/>
    </source>
</evidence>
<dbReference type="PROSITE" id="PS51767">
    <property type="entry name" value="PEPTIDASE_A1"/>
    <property type="match status" value="1"/>
</dbReference>
<evidence type="ECO:0000256" key="6">
    <source>
        <dbReference type="ARBA" id="ARBA00023145"/>
    </source>
</evidence>
<keyword evidence="7" id="KW-1015">Disulfide bond</keyword>
<dbReference type="HOGENOM" id="CLU_039077_0_0_1"/>
<dbReference type="Gene3D" id="2.40.70.10">
    <property type="entry name" value="Acid Proteases"/>
    <property type="match status" value="2"/>
</dbReference>
<feature type="disulfide bond" evidence="7">
    <location>
        <begin position="352"/>
        <end position="387"/>
    </location>
</feature>
<dbReference type="eggNOG" id="ENOG502SMFH">
    <property type="taxonomic scope" value="Eukaryota"/>
</dbReference>
<evidence type="ECO:0000313" key="10">
    <source>
        <dbReference type="EMBL" id="EPE26759.1"/>
    </source>
</evidence>
<sequence length="428" mass="46252">MSFSASIFLTLSLGLVANAHPATPKTPCNQPYDIPLLRDPGYGWMANISVGTPPQPITMFVDWTWTSQYVVSTTCNGRDDNTAACLHPAQQLYNQSLSSTYKSEKALYPSESWYPNEFFPAPFNVDYASDVQTIGPVTSRIVLQTSNIQPGIFTSAPLPFGGIYGMMPDPKGENGQLLLPSLDILDACSPSDLAPFNQQYRAKAWPQPYSAFAMCPNPSCPKGADAIQTLGGYSPALARKGLSWYDIVEVPEVNEIDFVFAPGVYSYWSIGLSGLYIGNQAQKLNTTAALTKEGVPAAIFDHASKGRGVPLSVDAYANLVKIAGGKPIAPNSPLLTPYAPNNGPQPFFSIDCKKTKTLPVISYAFTGSRKQWSVQPSEYVVNVAGTCILDVRAIGEGSFLLGNFGDNFLKGKYVVFDYASQRVGLAEL</sequence>
<feature type="signal peptide" evidence="8">
    <location>
        <begin position="1"/>
        <end position="19"/>
    </location>
</feature>
<evidence type="ECO:0000256" key="1">
    <source>
        <dbReference type="ARBA" id="ARBA00007447"/>
    </source>
</evidence>
<name>S3CNL2_GLAL2</name>
<dbReference type="GO" id="GO:0006508">
    <property type="term" value="P:proteolysis"/>
    <property type="evidence" value="ECO:0007669"/>
    <property type="project" value="UniProtKB-KW"/>
</dbReference>
<keyword evidence="3 8" id="KW-0732">Signal</keyword>
<gene>
    <name evidence="10" type="ORF">GLAREA_02673</name>
</gene>
<evidence type="ECO:0000256" key="3">
    <source>
        <dbReference type="ARBA" id="ARBA00022729"/>
    </source>
</evidence>
<feature type="chain" id="PRO_5004518789" evidence="8">
    <location>
        <begin position="20"/>
        <end position="428"/>
    </location>
</feature>
<dbReference type="CDD" id="cd05471">
    <property type="entry name" value="pepsin_like"/>
    <property type="match status" value="1"/>
</dbReference>
<feature type="domain" description="Peptidase A1" evidence="9">
    <location>
        <begin position="44"/>
        <end position="426"/>
    </location>
</feature>
<dbReference type="SUPFAM" id="SSF50630">
    <property type="entry name" value="Acid proteases"/>
    <property type="match status" value="1"/>
</dbReference>
<evidence type="ECO:0000259" key="9">
    <source>
        <dbReference type="PROSITE" id="PS51767"/>
    </source>
</evidence>
<dbReference type="KEGG" id="glz:GLAREA_02673"/>
<keyword evidence="4" id="KW-0064">Aspartyl protease</keyword>
<dbReference type="GO" id="GO:0004190">
    <property type="term" value="F:aspartic-type endopeptidase activity"/>
    <property type="evidence" value="ECO:0007669"/>
    <property type="project" value="UniProtKB-KW"/>
</dbReference>
<keyword evidence="11" id="KW-1185">Reference proteome</keyword>
<evidence type="ECO:0000256" key="4">
    <source>
        <dbReference type="ARBA" id="ARBA00022750"/>
    </source>
</evidence>
<reference evidence="10 11" key="1">
    <citation type="journal article" date="2013" name="BMC Genomics">
        <title>Genomics-driven discovery of the pneumocandin biosynthetic gene cluster in the fungus Glarea lozoyensis.</title>
        <authorList>
            <person name="Chen L."/>
            <person name="Yue Q."/>
            <person name="Zhang X."/>
            <person name="Xiang M."/>
            <person name="Wang C."/>
            <person name="Li S."/>
            <person name="Che Y."/>
            <person name="Ortiz-Lopez F.J."/>
            <person name="Bills G.F."/>
            <person name="Liu X."/>
            <person name="An Z."/>
        </authorList>
    </citation>
    <scope>NUCLEOTIDE SEQUENCE [LARGE SCALE GENOMIC DNA]</scope>
    <source>
        <strain evidence="11">ATCC 20868 / MF5171</strain>
    </source>
</reference>
<dbReference type="AlphaFoldDB" id="S3CNL2"/>
<protein>
    <submittedName>
        <fullName evidence="10">Acid protease</fullName>
    </submittedName>
</protein>
<dbReference type="InterPro" id="IPR021109">
    <property type="entry name" value="Peptidase_aspartic_dom_sf"/>
</dbReference>
<proteinExistence type="inferred from homology"/>
<evidence type="ECO:0000313" key="11">
    <source>
        <dbReference type="Proteomes" id="UP000016922"/>
    </source>
</evidence>
<dbReference type="Pfam" id="PF00026">
    <property type="entry name" value="Asp"/>
    <property type="match status" value="1"/>
</dbReference>
<dbReference type="Proteomes" id="UP000016922">
    <property type="component" value="Unassembled WGS sequence"/>
</dbReference>
<organism evidence="10 11">
    <name type="scientific">Glarea lozoyensis (strain ATCC 20868 / MF5171)</name>
    <dbReference type="NCBI Taxonomy" id="1116229"/>
    <lineage>
        <taxon>Eukaryota</taxon>
        <taxon>Fungi</taxon>
        <taxon>Dikarya</taxon>
        <taxon>Ascomycota</taxon>
        <taxon>Pezizomycotina</taxon>
        <taxon>Leotiomycetes</taxon>
        <taxon>Helotiales</taxon>
        <taxon>Helotiaceae</taxon>
        <taxon>Glarea</taxon>
    </lineage>
</organism>
<keyword evidence="5" id="KW-0378">Hydrolase</keyword>
<dbReference type="PANTHER" id="PTHR47965:SF12">
    <property type="entry name" value="ASPARTIC PROTEINASE 3-RELATED"/>
    <property type="match status" value="1"/>
</dbReference>
<evidence type="ECO:0000256" key="8">
    <source>
        <dbReference type="SAM" id="SignalP"/>
    </source>
</evidence>
<dbReference type="InterPro" id="IPR033121">
    <property type="entry name" value="PEPTIDASE_A1"/>
</dbReference>
<evidence type="ECO:0000256" key="5">
    <source>
        <dbReference type="ARBA" id="ARBA00022801"/>
    </source>
</evidence>
<evidence type="ECO:0000256" key="7">
    <source>
        <dbReference type="PIRSR" id="PIRSR601461-2"/>
    </source>
</evidence>
<dbReference type="InterPro" id="IPR001461">
    <property type="entry name" value="Aspartic_peptidase_A1"/>
</dbReference>
<accession>S3CNL2</accession>
<comment type="similarity">
    <text evidence="1">Belongs to the peptidase A1 family.</text>
</comment>
<dbReference type="PANTHER" id="PTHR47965">
    <property type="entry name" value="ASPARTYL PROTEASE-RELATED"/>
    <property type="match status" value="1"/>
</dbReference>